<dbReference type="EMBL" id="LPZR01000193">
    <property type="protein sequence ID" value="KYO50728.1"/>
    <property type="molecule type" value="Genomic_DNA"/>
</dbReference>
<dbReference type="InterPro" id="IPR005511">
    <property type="entry name" value="SMP-30"/>
</dbReference>
<dbReference type="PANTHER" id="PTHR10907:SF47">
    <property type="entry name" value="REGUCALCIN"/>
    <property type="match status" value="1"/>
</dbReference>
<evidence type="ECO:0000313" key="5">
    <source>
        <dbReference type="EMBL" id="KYO50728.1"/>
    </source>
</evidence>
<keyword evidence="3" id="KW-0862">Zinc</keyword>
<evidence type="ECO:0000313" key="6">
    <source>
        <dbReference type="Proteomes" id="UP000075787"/>
    </source>
</evidence>
<keyword evidence="3" id="KW-0479">Metal-binding</keyword>
<dbReference type="Gene3D" id="2.120.10.30">
    <property type="entry name" value="TolB, C-terminal domain"/>
    <property type="match status" value="1"/>
</dbReference>
<feature type="binding site" evidence="3">
    <location>
        <position position="28"/>
    </location>
    <ligand>
        <name>a divalent metal cation</name>
        <dbReference type="ChEBI" id="CHEBI:60240"/>
    </ligand>
</feature>
<comment type="caution">
    <text evidence="5">The sequence shown here is derived from an EMBL/GenBank/DDBJ whole genome shotgun (WGS) entry which is preliminary data.</text>
</comment>
<sequence>MPDDGVSIMTAPSQDARIYDTRICRLGEGPLWHPRRGQLFWFDILAGRLLSRSPAGEDLSWLFPEMVSAAGWVDDDRLLIASERALFVFDLGTGNRTDLVALEAENPLTRSNDGRADPWGGFWIGTMAKTGAPGHGAIYRWYRGRLERLRGGMGIPNAICFAPDRSAAYYADTSEAVIWRQPLDAAGWPAGAPRVFLDLGPEGIHPDGAVVDAEGCLWNARWGTGQVVRYSPDGQVIDSIALPVAQTTCPAFGGPDFRSLYVTSAADGDPSPDAGLTWLAAETAVAGLPEPRVTLAEDVS</sequence>
<evidence type="ECO:0000256" key="1">
    <source>
        <dbReference type="ARBA" id="ARBA00008853"/>
    </source>
</evidence>
<proteinExistence type="inferred from homology"/>
<feature type="binding site" evidence="3">
    <location>
        <position position="157"/>
    </location>
    <ligand>
        <name>a divalent metal cation</name>
        <dbReference type="ChEBI" id="CHEBI:60240"/>
    </ligand>
</feature>
<dbReference type="AlphaFoldDB" id="A0A162K919"/>
<dbReference type="GO" id="GO:0019853">
    <property type="term" value="P:L-ascorbic acid biosynthetic process"/>
    <property type="evidence" value="ECO:0007669"/>
    <property type="project" value="TreeGrafter"/>
</dbReference>
<dbReference type="Proteomes" id="UP000075787">
    <property type="component" value="Unassembled WGS sequence"/>
</dbReference>
<comment type="cofactor">
    <cofactor evidence="3">
        <name>Zn(2+)</name>
        <dbReference type="ChEBI" id="CHEBI:29105"/>
    </cofactor>
    <text evidence="3">Binds 1 divalent metal cation per subunit.</text>
</comment>
<feature type="active site" description="Proton donor/acceptor" evidence="2">
    <location>
        <position position="207"/>
    </location>
</feature>
<dbReference type="PRINTS" id="PR01790">
    <property type="entry name" value="SMP30FAMILY"/>
</dbReference>
<feature type="binding site" evidence="3">
    <location>
        <position position="207"/>
    </location>
    <ligand>
        <name>a divalent metal cation</name>
        <dbReference type="ChEBI" id="CHEBI:60240"/>
    </ligand>
</feature>
<organism evidence="5 6">
    <name type="scientific">Tistrella mobilis</name>
    <dbReference type="NCBI Taxonomy" id="171437"/>
    <lineage>
        <taxon>Bacteria</taxon>
        <taxon>Pseudomonadati</taxon>
        <taxon>Pseudomonadota</taxon>
        <taxon>Alphaproteobacteria</taxon>
        <taxon>Geminicoccales</taxon>
        <taxon>Geminicoccaceae</taxon>
        <taxon>Tistrella</taxon>
    </lineage>
</organism>
<dbReference type="InterPro" id="IPR011042">
    <property type="entry name" value="6-blade_b-propeller_TolB-like"/>
</dbReference>
<dbReference type="GO" id="GO:0004341">
    <property type="term" value="F:gluconolactonase activity"/>
    <property type="evidence" value="ECO:0007669"/>
    <property type="project" value="TreeGrafter"/>
</dbReference>
<feature type="binding site" evidence="3">
    <location>
        <position position="110"/>
    </location>
    <ligand>
        <name>substrate</name>
    </ligand>
</feature>
<evidence type="ECO:0000256" key="3">
    <source>
        <dbReference type="PIRSR" id="PIRSR605511-2"/>
    </source>
</evidence>
<dbReference type="Pfam" id="PF08450">
    <property type="entry name" value="SGL"/>
    <property type="match status" value="1"/>
</dbReference>
<dbReference type="PANTHER" id="PTHR10907">
    <property type="entry name" value="REGUCALCIN"/>
    <property type="match status" value="1"/>
</dbReference>
<comment type="similarity">
    <text evidence="1">Belongs to the SMP-30/CGR1 family.</text>
</comment>
<name>A0A162K919_9PROT</name>
<evidence type="ECO:0000259" key="4">
    <source>
        <dbReference type="Pfam" id="PF08450"/>
    </source>
</evidence>
<evidence type="ECO:0000256" key="2">
    <source>
        <dbReference type="PIRSR" id="PIRSR605511-1"/>
    </source>
</evidence>
<protein>
    <submittedName>
        <fullName evidence="5">Gluconolactonase</fullName>
    </submittedName>
</protein>
<dbReference type="GO" id="GO:0005509">
    <property type="term" value="F:calcium ion binding"/>
    <property type="evidence" value="ECO:0007669"/>
    <property type="project" value="TreeGrafter"/>
</dbReference>
<reference evidence="5 6" key="1">
    <citation type="submission" date="2015-12" db="EMBL/GenBank/DDBJ databases">
        <title>Genome sequence of Tistrella mobilis MCCC 1A02139.</title>
        <authorList>
            <person name="Lu L."/>
            <person name="Lai Q."/>
            <person name="Shao Z."/>
            <person name="Qian P."/>
        </authorList>
    </citation>
    <scope>NUCLEOTIDE SEQUENCE [LARGE SCALE GENOMIC DNA]</scope>
    <source>
        <strain evidence="5 6">MCCC 1A02139</strain>
    </source>
</reference>
<dbReference type="OrthoDB" id="2633250at2"/>
<feature type="domain" description="SMP-30/Gluconolactonase/LRE-like region" evidence="4">
    <location>
        <begin position="26"/>
        <end position="265"/>
    </location>
</feature>
<gene>
    <name evidence="5" type="ORF">AUP44_11585</name>
</gene>
<feature type="binding site" evidence="3">
    <location>
        <position position="112"/>
    </location>
    <ligand>
        <name>substrate</name>
    </ligand>
</feature>
<dbReference type="SUPFAM" id="SSF63829">
    <property type="entry name" value="Calcium-dependent phosphotriesterase"/>
    <property type="match status" value="1"/>
</dbReference>
<dbReference type="InterPro" id="IPR013658">
    <property type="entry name" value="SGL"/>
</dbReference>
<accession>A0A162K919</accession>